<reference evidence="1" key="1">
    <citation type="submission" date="2022-06" db="EMBL/GenBank/DDBJ databases">
        <title>Gramella sediminis sp. nov., isolated from deep-sea sediment of the Indian Ocean.</title>
        <authorList>
            <person name="Yang L."/>
        </authorList>
    </citation>
    <scope>NUCLEOTIDE SEQUENCE</scope>
    <source>
        <strain evidence="1">HMD3159</strain>
    </source>
</reference>
<evidence type="ECO:0000313" key="2">
    <source>
        <dbReference type="Proteomes" id="UP001155077"/>
    </source>
</evidence>
<proteinExistence type="predicted"/>
<keyword evidence="2" id="KW-1185">Reference proteome</keyword>
<name>A0ABT0YYG8_9FLAO</name>
<dbReference type="EMBL" id="JAMSCK010000001">
    <property type="protein sequence ID" value="MCM8568518.1"/>
    <property type="molecule type" value="Genomic_DNA"/>
</dbReference>
<accession>A0ABT0YYG8</accession>
<dbReference type="Proteomes" id="UP001155077">
    <property type="component" value="Unassembled WGS sequence"/>
</dbReference>
<dbReference type="RefSeq" id="WP_252110911.1">
    <property type="nucleotide sequence ID" value="NZ_JAMSCK010000001.1"/>
</dbReference>
<evidence type="ECO:0000313" key="1">
    <source>
        <dbReference type="EMBL" id="MCM8568518.1"/>
    </source>
</evidence>
<gene>
    <name evidence="1" type="ORF">NE848_03960</name>
</gene>
<organism evidence="1 2">
    <name type="scientific">Gramella jeungdoensis</name>
    <dbReference type="NCBI Taxonomy" id="708091"/>
    <lineage>
        <taxon>Bacteria</taxon>
        <taxon>Pseudomonadati</taxon>
        <taxon>Bacteroidota</taxon>
        <taxon>Flavobacteriia</taxon>
        <taxon>Flavobacteriales</taxon>
        <taxon>Flavobacteriaceae</taxon>
        <taxon>Christiangramia</taxon>
    </lineage>
</organism>
<sequence>MDCHQKEYKSWEGSHHDLAMKIADTNTVLGDFNDVEFVHKGISTRFFKNGKDFMVNTEGPDDKYHDYKVEYTFGVEPLQQ</sequence>
<protein>
    <submittedName>
        <fullName evidence="1">Uncharacterized protein</fullName>
    </submittedName>
</protein>
<comment type="caution">
    <text evidence="1">The sequence shown here is derived from an EMBL/GenBank/DDBJ whole genome shotgun (WGS) entry which is preliminary data.</text>
</comment>